<evidence type="ECO:0000256" key="5">
    <source>
        <dbReference type="PROSITE-ProRule" id="PRU10007"/>
    </source>
</evidence>
<protein>
    <recommendedName>
        <fullName evidence="4">aldehyde dehydrogenase (NAD(+))</fullName>
        <ecNumber evidence="4">1.2.1.3</ecNumber>
    </recommendedName>
</protein>
<dbReference type="InterPro" id="IPR016163">
    <property type="entry name" value="Ald_DH_C"/>
</dbReference>
<dbReference type="Gene3D" id="3.40.309.10">
    <property type="entry name" value="Aldehyde Dehydrogenase, Chain A, domain 2"/>
    <property type="match status" value="1"/>
</dbReference>
<accession>A0ABN2L2U1</accession>
<evidence type="ECO:0000256" key="2">
    <source>
        <dbReference type="ARBA" id="ARBA00023002"/>
    </source>
</evidence>
<dbReference type="EMBL" id="BAAAOA010000046">
    <property type="protein sequence ID" value="GAA1773251.1"/>
    <property type="molecule type" value="Genomic_DNA"/>
</dbReference>
<dbReference type="PROSITE" id="PS00687">
    <property type="entry name" value="ALDEHYDE_DEHYDR_GLU"/>
    <property type="match status" value="1"/>
</dbReference>
<keyword evidence="2 6" id="KW-0560">Oxidoreductase</keyword>
<dbReference type="RefSeq" id="WP_344124555.1">
    <property type="nucleotide sequence ID" value="NZ_BAAAOA010000046.1"/>
</dbReference>
<dbReference type="PANTHER" id="PTHR43521:SF1">
    <property type="entry name" value="ALPHA-AMINOADIPIC SEMIALDEHYDE DEHYDROGENASE"/>
    <property type="match status" value="1"/>
</dbReference>
<feature type="active site" evidence="5">
    <location>
        <position position="262"/>
    </location>
</feature>
<evidence type="ECO:0000256" key="1">
    <source>
        <dbReference type="ARBA" id="ARBA00011881"/>
    </source>
</evidence>
<dbReference type="EC" id="1.2.1.3" evidence="4"/>
<evidence type="ECO:0000313" key="9">
    <source>
        <dbReference type="Proteomes" id="UP001501204"/>
    </source>
</evidence>
<dbReference type="InterPro" id="IPR016162">
    <property type="entry name" value="Ald_DH_N"/>
</dbReference>
<dbReference type="CDD" id="cd07130">
    <property type="entry name" value="ALDH_F7_AASADH"/>
    <property type="match status" value="1"/>
</dbReference>
<comment type="subunit">
    <text evidence="1">Homotetramer.</text>
</comment>
<name>A0ABN2L2U1_9MICC</name>
<feature type="domain" description="Aldehyde dehydrogenase" evidence="7">
    <location>
        <begin position="32"/>
        <end position="488"/>
    </location>
</feature>
<dbReference type="InterPro" id="IPR015590">
    <property type="entry name" value="Aldehyde_DH_dom"/>
</dbReference>
<gene>
    <name evidence="8" type="ORF">GCM10009767_33970</name>
</gene>
<dbReference type="PANTHER" id="PTHR43521">
    <property type="entry name" value="ALPHA-AMINOADIPIC SEMIALDEHYDE DEHYDROGENASE"/>
    <property type="match status" value="1"/>
</dbReference>
<evidence type="ECO:0000259" key="7">
    <source>
        <dbReference type="Pfam" id="PF00171"/>
    </source>
</evidence>
<dbReference type="Pfam" id="PF00171">
    <property type="entry name" value="Aldedh"/>
    <property type="match status" value="1"/>
</dbReference>
<proteinExistence type="inferred from homology"/>
<sequence length="508" mass="53465">MSQTVQETTLTAEVRRALRACGVDADALSGGLEARSPLTGEVLVTLPATSQEDVTAAVGRAAEAFPAWRDGPAPVRGNVVKRWGELLTEHKADLAVLVQAEAGKITSEALGEVQEMIDICDFAVGQSRMLYGRTMPSERPGHRLMETWHPLGVVGVISAFNFPVAVHSWNTALALVCGDTVVWKPSETALLCALGTDALLRRAVEDCGAPAGIHQLVLADRGGGERLVDDPRVALVSATGSVRMGREVAPRVAARFGRALLELGGNNAAIVAPSADLDLALRGIVFSAVGTAGQRCTTLRRLIVHESVVDTLTERLVQAYGTLSIGDPREPSNLVGPLIDERSFDAMQQALRDAQEQGGTVLTGGNRVLAEEHPGAFYVEPALVRMPAQTAVVQEETFAPILYVLTYAELAEAIGLQNGVPQGLSSAIFTSDQLEAERFLSSAGSDCGIANVNIGTSGAEIGGAFGGEKETGGGRESGSDSWKAYMRQATNTVNYSGELPLAQGVTFL</sequence>
<dbReference type="Gene3D" id="3.40.605.10">
    <property type="entry name" value="Aldehyde Dehydrogenase, Chain A, domain 1"/>
    <property type="match status" value="1"/>
</dbReference>
<dbReference type="SUPFAM" id="SSF53720">
    <property type="entry name" value="ALDH-like"/>
    <property type="match status" value="1"/>
</dbReference>
<evidence type="ECO:0000256" key="6">
    <source>
        <dbReference type="RuleBase" id="RU003345"/>
    </source>
</evidence>
<organism evidence="8 9">
    <name type="scientific">Kocuria aegyptia</name>
    <dbReference type="NCBI Taxonomy" id="330943"/>
    <lineage>
        <taxon>Bacteria</taxon>
        <taxon>Bacillati</taxon>
        <taxon>Actinomycetota</taxon>
        <taxon>Actinomycetes</taxon>
        <taxon>Micrococcales</taxon>
        <taxon>Micrococcaceae</taxon>
        <taxon>Kocuria</taxon>
    </lineage>
</organism>
<reference evidence="8 9" key="1">
    <citation type="journal article" date="2019" name="Int. J. Syst. Evol. Microbiol.">
        <title>The Global Catalogue of Microorganisms (GCM) 10K type strain sequencing project: providing services to taxonomists for standard genome sequencing and annotation.</title>
        <authorList>
            <consortium name="The Broad Institute Genomics Platform"/>
            <consortium name="The Broad Institute Genome Sequencing Center for Infectious Disease"/>
            <person name="Wu L."/>
            <person name="Ma J."/>
        </authorList>
    </citation>
    <scope>NUCLEOTIDE SEQUENCE [LARGE SCALE GENOMIC DNA]</scope>
    <source>
        <strain evidence="8 9">JCM 14735</strain>
    </source>
</reference>
<comment type="similarity">
    <text evidence="6">Belongs to the aldehyde dehydrogenase family.</text>
</comment>
<dbReference type="InterPro" id="IPR016161">
    <property type="entry name" value="Ald_DH/histidinol_DH"/>
</dbReference>
<dbReference type="InterPro" id="IPR044638">
    <property type="entry name" value="ALDH7A1-like"/>
</dbReference>
<keyword evidence="9" id="KW-1185">Reference proteome</keyword>
<keyword evidence="3" id="KW-0520">NAD</keyword>
<evidence type="ECO:0000256" key="3">
    <source>
        <dbReference type="ARBA" id="ARBA00023027"/>
    </source>
</evidence>
<dbReference type="Proteomes" id="UP001501204">
    <property type="component" value="Unassembled WGS sequence"/>
</dbReference>
<comment type="caution">
    <text evidence="8">The sequence shown here is derived from an EMBL/GenBank/DDBJ whole genome shotgun (WGS) entry which is preliminary data.</text>
</comment>
<evidence type="ECO:0000313" key="8">
    <source>
        <dbReference type="EMBL" id="GAA1773251.1"/>
    </source>
</evidence>
<dbReference type="InterPro" id="IPR029510">
    <property type="entry name" value="Ald_DH_CS_GLU"/>
</dbReference>
<evidence type="ECO:0000256" key="4">
    <source>
        <dbReference type="ARBA" id="ARBA00024226"/>
    </source>
</evidence>